<dbReference type="InterPro" id="IPR024909">
    <property type="entry name" value="Cys-tRNA/MSH_ligase"/>
</dbReference>
<keyword evidence="3" id="KW-0547">Nucleotide-binding</keyword>
<protein>
    <recommendedName>
        <fullName evidence="5">tRNA synthetases class I catalytic domain-containing protein</fullName>
    </recommendedName>
</protein>
<dbReference type="InterPro" id="IPR014729">
    <property type="entry name" value="Rossmann-like_a/b/a_fold"/>
</dbReference>
<dbReference type="Gene3D" id="3.40.50.620">
    <property type="entry name" value="HUPs"/>
    <property type="match status" value="1"/>
</dbReference>
<evidence type="ECO:0000259" key="5">
    <source>
        <dbReference type="Pfam" id="PF01406"/>
    </source>
</evidence>
<keyword evidence="4" id="KW-0067">ATP-binding</keyword>
<dbReference type="Proteomes" id="UP001157126">
    <property type="component" value="Unassembled WGS sequence"/>
</dbReference>
<evidence type="ECO:0000256" key="1">
    <source>
        <dbReference type="ARBA" id="ARBA00011245"/>
    </source>
</evidence>
<evidence type="ECO:0000256" key="2">
    <source>
        <dbReference type="ARBA" id="ARBA00022598"/>
    </source>
</evidence>
<gene>
    <name evidence="6" type="ORF">GCM10025883_16030</name>
</gene>
<dbReference type="PANTHER" id="PTHR10890:SF3">
    <property type="entry name" value="CYSTEINE--TRNA LIGASE, CYTOPLASMIC"/>
    <property type="match status" value="1"/>
</dbReference>
<sequence>MQCGGTDLVFPHHEMSAVQVSALYGEGAFADAYLHQAMVGLDGEKMSKSKGNLVLVSRLRAEGEDPAAIRLLLLAHHYRTPWDWTDEGFEAARERLARWRWADVRTREVVGGLGTATGLLATVRTHLADDLDTPAALAAIDAWVEQGADPADLGEAPLADIVGTLLGVRL</sequence>
<proteinExistence type="predicted"/>
<evidence type="ECO:0000256" key="4">
    <source>
        <dbReference type="ARBA" id="ARBA00022840"/>
    </source>
</evidence>
<feature type="domain" description="tRNA synthetases class I catalytic" evidence="5">
    <location>
        <begin position="2"/>
        <end position="93"/>
    </location>
</feature>
<dbReference type="PANTHER" id="PTHR10890">
    <property type="entry name" value="CYSTEINYL-TRNA SYNTHETASE"/>
    <property type="match status" value="1"/>
</dbReference>
<evidence type="ECO:0000256" key="3">
    <source>
        <dbReference type="ARBA" id="ARBA00022741"/>
    </source>
</evidence>
<keyword evidence="7" id="KW-1185">Reference proteome</keyword>
<dbReference type="EMBL" id="BSUO01000001">
    <property type="protein sequence ID" value="GMA39558.1"/>
    <property type="molecule type" value="Genomic_DNA"/>
</dbReference>
<comment type="caution">
    <text evidence="6">The sequence shown here is derived from an EMBL/GenBank/DDBJ whole genome shotgun (WGS) entry which is preliminary data.</text>
</comment>
<comment type="subunit">
    <text evidence="1">Monomer.</text>
</comment>
<organism evidence="6 7">
    <name type="scientific">Mobilicoccus caccae</name>
    <dbReference type="NCBI Taxonomy" id="1859295"/>
    <lineage>
        <taxon>Bacteria</taxon>
        <taxon>Bacillati</taxon>
        <taxon>Actinomycetota</taxon>
        <taxon>Actinomycetes</taxon>
        <taxon>Micrococcales</taxon>
        <taxon>Dermatophilaceae</taxon>
        <taxon>Mobilicoccus</taxon>
    </lineage>
</organism>
<reference evidence="7" key="1">
    <citation type="journal article" date="2019" name="Int. J. Syst. Evol. Microbiol.">
        <title>The Global Catalogue of Microorganisms (GCM) 10K type strain sequencing project: providing services to taxonomists for standard genome sequencing and annotation.</title>
        <authorList>
            <consortium name="The Broad Institute Genomics Platform"/>
            <consortium name="The Broad Institute Genome Sequencing Center for Infectious Disease"/>
            <person name="Wu L."/>
            <person name="Ma J."/>
        </authorList>
    </citation>
    <scope>NUCLEOTIDE SEQUENCE [LARGE SCALE GENOMIC DNA]</scope>
    <source>
        <strain evidence="7">NBRC 113072</strain>
    </source>
</reference>
<accession>A0ABQ6ISA6</accession>
<dbReference type="InterPro" id="IPR032678">
    <property type="entry name" value="tRNA-synt_1_cat_dom"/>
</dbReference>
<evidence type="ECO:0000313" key="6">
    <source>
        <dbReference type="EMBL" id="GMA39558.1"/>
    </source>
</evidence>
<dbReference type="Pfam" id="PF01406">
    <property type="entry name" value="tRNA-synt_1e"/>
    <property type="match status" value="1"/>
</dbReference>
<evidence type="ECO:0000313" key="7">
    <source>
        <dbReference type="Proteomes" id="UP001157126"/>
    </source>
</evidence>
<dbReference type="Gene3D" id="1.20.120.640">
    <property type="entry name" value="Anticodon-binding domain of a subclass of class I aminoacyl-tRNA synthetases"/>
    <property type="match status" value="1"/>
</dbReference>
<keyword evidence="2" id="KW-0436">Ligase</keyword>
<name>A0ABQ6ISA6_9MICO</name>
<dbReference type="SUPFAM" id="SSF52374">
    <property type="entry name" value="Nucleotidylyl transferase"/>
    <property type="match status" value="1"/>
</dbReference>